<feature type="transmembrane region" description="Helical" evidence="2">
    <location>
        <begin position="251"/>
        <end position="273"/>
    </location>
</feature>
<evidence type="ECO:0000313" key="4">
    <source>
        <dbReference type="EMBL" id="MDX3040691.1"/>
    </source>
</evidence>
<feature type="region of interest" description="Disordered" evidence="1">
    <location>
        <begin position="1"/>
        <end position="28"/>
    </location>
</feature>
<keyword evidence="2" id="KW-0812">Transmembrane</keyword>
<evidence type="ECO:0000256" key="2">
    <source>
        <dbReference type="SAM" id="Phobius"/>
    </source>
</evidence>
<name>A0ABU4MU10_9ACTN</name>
<sequence>MPEDVVQHTRPTPAAPPDGERPRARRTSRDPYFDNAKYLTIVLVACGHAWEPLTYGSRTVTAAYLTVYAFHMPAFAVISGYFSRSFDMAPGRLKRLLTGVALPYVVFETAYTLFYRWAQDDWGYPLSLLDPWYVMWFLVALFVWRLTTPLWLMLRHPLPVALGLAMLAAVSPDLGGDVSIQRVLGFLPFFVLGLTLRAEHFDRLRTRRVRLWLLPVALGAVVVAYRVAPWFDAGWFYHRGSVTGQGVTRWAGLLTTPALFCLAVLLTACFLAWVPRRQLWFTALGAGTMYGYLLHGFVIKWARFRDWYAVEWLHTPLGELTVTTVAIGGITLLCTSPVRTALRCVVEPRMEWAFRKAPDVTTGPRVLLMDLRGVATPGTHARLRSSGRDPHDAAPSSTEIHQKGPSRAPES</sequence>
<feature type="transmembrane region" description="Helical" evidence="2">
    <location>
        <begin position="180"/>
        <end position="199"/>
    </location>
</feature>
<feature type="transmembrane region" description="Helical" evidence="2">
    <location>
        <begin position="280"/>
        <end position="302"/>
    </location>
</feature>
<reference evidence="4 5" key="1">
    <citation type="journal article" date="2023" name="Microb. Genom.">
        <title>Mesoterricola silvestris gen. nov., sp. nov., Mesoterricola sediminis sp. nov., Geothrix oryzae sp. nov., Geothrix edaphica sp. nov., Geothrix rubra sp. nov., and Geothrix limicola sp. nov., six novel members of Acidobacteriota isolated from soils.</title>
        <authorList>
            <person name="Weisberg A.J."/>
            <person name="Pearce E."/>
            <person name="Kramer C.G."/>
            <person name="Chang J.H."/>
            <person name="Clarke C.R."/>
        </authorList>
    </citation>
    <scope>NUCLEOTIDE SEQUENCE [LARGE SCALE GENOMIC DNA]</scope>
    <source>
        <strain evidence="4 5">NE20-4-1</strain>
    </source>
</reference>
<evidence type="ECO:0000313" key="5">
    <source>
        <dbReference type="Proteomes" id="UP001282474"/>
    </source>
</evidence>
<proteinExistence type="predicted"/>
<evidence type="ECO:0000259" key="3">
    <source>
        <dbReference type="Pfam" id="PF01757"/>
    </source>
</evidence>
<dbReference type="GO" id="GO:0016746">
    <property type="term" value="F:acyltransferase activity"/>
    <property type="evidence" value="ECO:0007669"/>
    <property type="project" value="UniProtKB-KW"/>
</dbReference>
<dbReference type="EMBL" id="JARAWJ010000021">
    <property type="protein sequence ID" value="MDX3040691.1"/>
    <property type="molecule type" value="Genomic_DNA"/>
</dbReference>
<dbReference type="Proteomes" id="UP001282474">
    <property type="component" value="Unassembled WGS sequence"/>
</dbReference>
<dbReference type="PANTHER" id="PTHR37312">
    <property type="entry name" value="MEMBRANE-BOUND ACYLTRANSFERASE YKRP-RELATED"/>
    <property type="match status" value="1"/>
</dbReference>
<feature type="transmembrane region" description="Helical" evidence="2">
    <location>
        <begin position="124"/>
        <end position="144"/>
    </location>
</feature>
<dbReference type="Pfam" id="PF01757">
    <property type="entry name" value="Acyl_transf_3"/>
    <property type="match status" value="1"/>
</dbReference>
<feature type="transmembrane region" description="Helical" evidence="2">
    <location>
        <begin position="62"/>
        <end position="84"/>
    </location>
</feature>
<feature type="transmembrane region" description="Helical" evidence="2">
    <location>
        <begin position="156"/>
        <end position="174"/>
    </location>
</feature>
<feature type="transmembrane region" description="Helical" evidence="2">
    <location>
        <begin position="322"/>
        <end position="342"/>
    </location>
</feature>
<gene>
    <name evidence="4" type="ORF">PV383_26435</name>
</gene>
<evidence type="ECO:0000256" key="1">
    <source>
        <dbReference type="SAM" id="MobiDB-lite"/>
    </source>
</evidence>
<protein>
    <submittedName>
        <fullName evidence="4">Acyltransferase family protein</fullName>
    </submittedName>
</protein>
<organism evidence="4 5">
    <name type="scientific">Streptomyces caniscabiei</name>
    <dbReference type="NCBI Taxonomy" id="2746961"/>
    <lineage>
        <taxon>Bacteria</taxon>
        <taxon>Bacillati</taxon>
        <taxon>Actinomycetota</taxon>
        <taxon>Actinomycetes</taxon>
        <taxon>Kitasatosporales</taxon>
        <taxon>Streptomycetaceae</taxon>
        <taxon>Streptomyces</taxon>
    </lineage>
</organism>
<keyword evidence="4" id="KW-0808">Transferase</keyword>
<feature type="transmembrane region" description="Helical" evidence="2">
    <location>
        <begin position="96"/>
        <end position="118"/>
    </location>
</feature>
<dbReference type="PANTHER" id="PTHR37312:SF1">
    <property type="entry name" value="MEMBRANE-BOUND ACYLTRANSFERASE YKRP-RELATED"/>
    <property type="match status" value="1"/>
</dbReference>
<feature type="compositionally biased region" description="Basic and acidic residues" evidence="1">
    <location>
        <begin position="18"/>
        <end position="28"/>
    </location>
</feature>
<dbReference type="RefSeq" id="WP_237270305.1">
    <property type="nucleotide sequence ID" value="NZ_JABXWF010000005.1"/>
</dbReference>
<dbReference type="InterPro" id="IPR052734">
    <property type="entry name" value="Nod_factor_acetyltransferase"/>
</dbReference>
<dbReference type="InterPro" id="IPR002656">
    <property type="entry name" value="Acyl_transf_3_dom"/>
</dbReference>
<keyword evidence="2" id="KW-1133">Transmembrane helix</keyword>
<keyword evidence="2" id="KW-0472">Membrane</keyword>
<comment type="caution">
    <text evidence="4">The sequence shown here is derived from an EMBL/GenBank/DDBJ whole genome shotgun (WGS) entry which is preliminary data.</text>
</comment>
<feature type="region of interest" description="Disordered" evidence="1">
    <location>
        <begin position="379"/>
        <end position="411"/>
    </location>
</feature>
<keyword evidence="4" id="KW-0012">Acyltransferase</keyword>
<feature type="transmembrane region" description="Helical" evidence="2">
    <location>
        <begin position="211"/>
        <end position="231"/>
    </location>
</feature>
<accession>A0ABU4MU10</accession>
<feature type="domain" description="Acyltransferase 3" evidence="3">
    <location>
        <begin position="31"/>
        <end position="333"/>
    </location>
</feature>
<keyword evidence="5" id="KW-1185">Reference proteome</keyword>